<dbReference type="PATRIC" id="fig|1235279.3.peg.3163"/>
<dbReference type="AlphaFoldDB" id="M7NT85"/>
<dbReference type="RefSeq" id="WP_008301515.1">
    <property type="nucleotide sequence ID" value="NZ_AOFT01000028.1"/>
</dbReference>
<evidence type="ECO:0008006" key="3">
    <source>
        <dbReference type="Google" id="ProtNLM"/>
    </source>
</evidence>
<proteinExistence type="predicted"/>
<evidence type="ECO:0000313" key="1">
    <source>
        <dbReference type="EMBL" id="EMR04905.1"/>
    </source>
</evidence>
<name>M7NT85_9BACL</name>
<dbReference type="STRING" id="1235279.C772_03178"/>
<evidence type="ECO:0000313" key="2">
    <source>
        <dbReference type="Proteomes" id="UP000011919"/>
    </source>
</evidence>
<dbReference type="Proteomes" id="UP000011919">
    <property type="component" value="Unassembled WGS sequence"/>
</dbReference>
<gene>
    <name evidence="1" type="ORF">C772_03178</name>
</gene>
<dbReference type="eggNOG" id="COG1388">
    <property type="taxonomic scope" value="Bacteria"/>
</dbReference>
<accession>M7NT85</accession>
<reference evidence="1 2" key="1">
    <citation type="journal article" date="2013" name="Genome Announc.">
        <title>Draft Genome Sequence of Bhargavaea cecembensis Strain DSE10T, Isolated from a Deep-Sea Sediment Sample Collected at a Depth of 5,904 m from the Chagos-Laccadive Ridge System in the Indian Ocean.</title>
        <authorList>
            <person name="Shivaji S."/>
            <person name="Ara S."/>
            <person name="Begum Z."/>
            <person name="Ruth M."/>
            <person name="Singh A."/>
            <person name="Kumar Pinnaka A."/>
        </authorList>
    </citation>
    <scope>NUCLEOTIDE SEQUENCE [LARGE SCALE GENOMIC DNA]</scope>
    <source>
        <strain evidence="1 2">DSE10</strain>
    </source>
</reference>
<organism evidence="1 2">
    <name type="scientific">Bhargavaea cecembensis DSE10</name>
    <dbReference type="NCBI Taxonomy" id="1235279"/>
    <lineage>
        <taxon>Bacteria</taxon>
        <taxon>Bacillati</taxon>
        <taxon>Bacillota</taxon>
        <taxon>Bacilli</taxon>
        <taxon>Bacillales</taxon>
        <taxon>Caryophanaceae</taxon>
        <taxon>Bhargavaea</taxon>
    </lineage>
</organism>
<sequence length="213" mass="24170">MRRYHFPGPCMAGLQPVGFMAVPMMPVQMPGAGRQMISAEAAKLKADMRLLWEQHIAWTRMTIISLVFDLPDTEFTVSRLLRNAEDMGNAIKPYYGEQAGEQFASLIREHLTIAADLVKAAKAGETEKAEQIERDWYRNADEIVDFLSKANPYIGKEDIKAMFYEHLALTKLEAVCMIVENFELEVEVYDRIESAALQMSDMISDAIIRQFGL</sequence>
<comment type="caution">
    <text evidence="1">The sequence shown here is derived from an EMBL/GenBank/DDBJ whole genome shotgun (WGS) entry which is preliminary data.</text>
</comment>
<dbReference type="EMBL" id="AOFT01000028">
    <property type="protein sequence ID" value="EMR04905.1"/>
    <property type="molecule type" value="Genomic_DNA"/>
</dbReference>
<keyword evidence="2" id="KW-1185">Reference proteome</keyword>
<protein>
    <recommendedName>
        <fullName evidence="3">Acetylglutamate kinase</fullName>
    </recommendedName>
</protein>